<keyword evidence="3" id="KW-1185">Reference proteome</keyword>
<evidence type="ECO:0000256" key="1">
    <source>
        <dbReference type="SAM" id="MobiDB-lite"/>
    </source>
</evidence>
<dbReference type="EMBL" id="UZAM01006645">
    <property type="protein sequence ID" value="VDO92399.1"/>
    <property type="molecule type" value="Genomic_DNA"/>
</dbReference>
<dbReference type="AlphaFoldDB" id="A0A183IB70"/>
<evidence type="ECO:0000313" key="2">
    <source>
        <dbReference type="EMBL" id="VDO92399.1"/>
    </source>
</evidence>
<reference evidence="4" key="1">
    <citation type="submission" date="2016-06" db="UniProtKB">
        <authorList>
            <consortium name="WormBaseParasite"/>
        </authorList>
    </citation>
    <scope>IDENTIFICATION</scope>
</reference>
<protein>
    <submittedName>
        <fullName evidence="2 4">Uncharacterized protein</fullName>
    </submittedName>
</protein>
<name>A0A183IB70_9BILA</name>
<organism evidence="4">
    <name type="scientific">Soboliphyme baturini</name>
    <dbReference type="NCBI Taxonomy" id="241478"/>
    <lineage>
        <taxon>Eukaryota</taxon>
        <taxon>Metazoa</taxon>
        <taxon>Ecdysozoa</taxon>
        <taxon>Nematoda</taxon>
        <taxon>Enoplea</taxon>
        <taxon>Dorylaimia</taxon>
        <taxon>Dioctophymatida</taxon>
        <taxon>Dioctophymatoidea</taxon>
        <taxon>Soboliphymatidae</taxon>
        <taxon>Soboliphyme</taxon>
    </lineage>
</organism>
<evidence type="ECO:0000313" key="3">
    <source>
        <dbReference type="Proteomes" id="UP000270296"/>
    </source>
</evidence>
<dbReference type="WBParaSite" id="SBAD_0000088701-mRNA-1">
    <property type="protein sequence ID" value="SBAD_0000088701-mRNA-1"/>
    <property type="gene ID" value="SBAD_0000088701"/>
</dbReference>
<reference evidence="2 3" key="2">
    <citation type="submission" date="2018-11" db="EMBL/GenBank/DDBJ databases">
        <authorList>
            <consortium name="Pathogen Informatics"/>
        </authorList>
    </citation>
    <scope>NUCLEOTIDE SEQUENCE [LARGE SCALE GENOMIC DNA]</scope>
</reference>
<evidence type="ECO:0000313" key="4">
    <source>
        <dbReference type="WBParaSite" id="SBAD_0000088701-mRNA-1"/>
    </source>
</evidence>
<accession>A0A183IB70</accession>
<feature type="region of interest" description="Disordered" evidence="1">
    <location>
        <begin position="52"/>
        <end position="86"/>
    </location>
</feature>
<dbReference type="Proteomes" id="UP000270296">
    <property type="component" value="Unassembled WGS sequence"/>
</dbReference>
<proteinExistence type="predicted"/>
<gene>
    <name evidence="2" type="ORF">SBAD_LOCUS864</name>
</gene>
<sequence length="113" mass="12778">MRGREGGGGVDRDDWRSTRFASRNLSVIDRTPVPLARNAALENGQRLIKQMRRNQYAQSKHQHHPSISMENFGEVKDEASRSKTLTKGRNASFSAIVHMKLKSGQMSFNCNFS</sequence>